<evidence type="ECO:0000256" key="1">
    <source>
        <dbReference type="SAM" id="MobiDB-lite"/>
    </source>
</evidence>
<sequence length="91" mass="10008">MTDLRETLKLLQTLDSKHPDDDEKLLLALREQLKPNDPLYQALLQRAKIGATRKGLERGITRGGGLHGFGPHGTGGGLNDKYNDDNGENET</sequence>
<organism evidence="2 3">
    <name type="scientific">Candidatus Venteria ishoeyi</name>
    <dbReference type="NCBI Taxonomy" id="1899563"/>
    <lineage>
        <taxon>Bacteria</taxon>
        <taxon>Pseudomonadati</taxon>
        <taxon>Pseudomonadota</taxon>
        <taxon>Gammaproteobacteria</taxon>
        <taxon>Thiotrichales</taxon>
        <taxon>Thiotrichaceae</taxon>
        <taxon>Venteria</taxon>
    </lineage>
</organism>
<reference evidence="2 3" key="1">
    <citation type="submission" date="2016-10" db="EMBL/GenBank/DDBJ databases">
        <authorList>
            <person name="de Groot N.N."/>
        </authorList>
    </citation>
    <scope>NUCLEOTIDE SEQUENCE [LARGE SCALE GENOMIC DNA]</scope>
    <source>
        <strain evidence="2">MBHS1</strain>
    </source>
</reference>
<dbReference type="Proteomes" id="UP000236724">
    <property type="component" value="Unassembled WGS sequence"/>
</dbReference>
<protein>
    <submittedName>
        <fullName evidence="2">Uncharacterized protein</fullName>
    </submittedName>
</protein>
<evidence type="ECO:0000313" key="3">
    <source>
        <dbReference type="Proteomes" id="UP000236724"/>
    </source>
</evidence>
<dbReference type="RefSeq" id="WP_103918678.1">
    <property type="nucleotide sequence ID" value="NZ_FMSV02000072.1"/>
</dbReference>
<evidence type="ECO:0000313" key="2">
    <source>
        <dbReference type="EMBL" id="SEH04637.1"/>
    </source>
</evidence>
<name>A0A1H6F3A5_9GAMM</name>
<dbReference type="AlphaFoldDB" id="A0A1H6F3A5"/>
<proteinExistence type="predicted"/>
<keyword evidence="3" id="KW-1185">Reference proteome</keyword>
<accession>A0A1H6F3A5</accession>
<gene>
    <name evidence="2" type="ORF">MBHS_00486</name>
</gene>
<feature type="compositionally biased region" description="Gly residues" evidence="1">
    <location>
        <begin position="61"/>
        <end position="78"/>
    </location>
</feature>
<dbReference type="EMBL" id="FMSV02000072">
    <property type="protein sequence ID" value="SEH04637.1"/>
    <property type="molecule type" value="Genomic_DNA"/>
</dbReference>
<feature type="region of interest" description="Disordered" evidence="1">
    <location>
        <begin position="61"/>
        <end position="91"/>
    </location>
</feature>